<dbReference type="FunFam" id="1.10.287.950:FF:000001">
    <property type="entry name" value="Methyl-accepting chemotaxis sensory transducer"/>
    <property type="match status" value="1"/>
</dbReference>
<evidence type="ECO:0000256" key="1">
    <source>
        <dbReference type="ARBA" id="ARBA00004370"/>
    </source>
</evidence>
<keyword evidence="5" id="KW-0812">Transmembrane</keyword>
<dbReference type="GO" id="GO:0006935">
    <property type="term" value="P:chemotaxis"/>
    <property type="evidence" value="ECO:0007669"/>
    <property type="project" value="UniProtKB-ARBA"/>
</dbReference>
<name>A0A4S1CK85_9BACT</name>
<dbReference type="PANTHER" id="PTHR32089:SF112">
    <property type="entry name" value="LYSOZYME-LIKE PROTEIN-RELATED"/>
    <property type="match status" value="1"/>
</dbReference>
<dbReference type="Pfam" id="PF00015">
    <property type="entry name" value="MCPsignal"/>
    <property type="match status" value="1"/>
</dbReference>
<evidence type="ECO:0000256" key="2">
    <source>
        <dbReference type="ARBA" id="ARBA00023224"/>
    </source>
</evidence>
<evidence type="ECO:0000256" key="3">
    <source>
        <dbReference type="ARBA" id="ARBA00029447"/>
    </source>
</evidence>
<proteinExistence type="inferred from homology"/>
<evidence type="ECO:0000256" key="4">
    <source>
        <dbReference type="PROSITE-ProRule" id="PRU00284"/>
    </source>
</evidence>
<dbReference type="InterPro" id="IPR003660">
    <property type="entry name" value="HAMP_dom"/>
</dbReference>
<dbReference type="RefSeq" id="WP_135868453.1">
    <property type="nucleotide sequence ID" value="NZ_SRSC01000001.1"/>
</dbReference>
<dbReference type="SUPFAM" id="SSF58104">
    <property type="entry name" value="Methyl-accepting chemotaxis protein (MCP) signaling domain"/>
    <property type="match status" value="1"/>
</dbReference>
<feature type="domain" description="HAMP" evidence="7">
    <location>
        <begin position="330"/>
        <end position="384"/>
    </location>
</feature>
<keyword evidence="5" id="KW-0472">Membrane</keyword>
<dbReference type="AlphaFoldDB" id="A0A4S1CK85"/>
<dbReference type="SMART" id="SM00283">
    <property type="entry name" value="MA"/>
    <property type="match status" value="1"/>
</dbReference>
<comment type="caution">
    <text evidence="9">The sequence shown here is derived from an EMBL/GenBank/DDBJ whole genome shotgun (WGS) entry which is preliminary data.</text>
</comment>
<gene>
    <name evidence="9" type="ORF">E4633_01205</name>
</gene>
<dbReference type="PROSITE" id="PS50906">
    <property type="entry name" value="NIT"/>
    <property type="match status" value="1"/>
</dbReference>
<dbReference type="Gene3D" id="1.10.287.950">
    <property type="entry name" value="Methyl-accepting chemotaxis protein"/>
    <property type="match status" value="1"/>
</dbReference>
<feature type="domain" description="Methyl-accepting transducer" evidence="6">
    <location>
        <begin position="389"/>
        <end position="625"/>
    </location>
</feature>
<evidence type="ECO:0000259" key="8">
    <source>
        <dbReference type="PROSITE" id="PS50906"/>
    </source>
</evidence>
<evidence type="ECO:0000259" key="7">
    <source>
        <dbReference type="PROSITE" id="PS50885"/>
    </source>
</evidence>
<evidence type="ECO:0000259" key="6">
    <source>
        <dbReference type="PROSITE" id="PS50111"/>
    </source>
</evidence>
<dbReference type="PANTHER" id="PTHR32089">
    <property type="entry name" value="METHYL-ACCEPTING CHEMOTAXIS PROTEIN MCPB"/>
    <property type="match status" value="1"/>
</dbReference>
<dbReference type="Pfam" id="PF00672">
    <property type="entry name" value="HAMP"/>
    <property type="match status" value="1"/>
</dbReference>
<dbReference type="Pfam" id="PF08376">
    <property type="entry name" value="NIT"/>
    <property type="match status" value="1"/>
</dbReference>
<dbReference type="CDD" id="cd06225">
    <property type="entry name" value="HAMP"/>
    <property type="match status" value="1"/>
</dbReference>
<dbReference type="GO" id="GO:0016020">
    <property type="term" value="C:membrane"/>
    <property type="evidence" value="ECO:0007669"/>
    <property type="project" value="UniProtKB-SubCell"/>
</dbReference>
<dbReference type="InterPro" id="IPR010910">
    <property type="entry name" value="Nitrate/nitrite_sensing_bac"/>
</dbReference>
<evidence type="ECO:0000313" key="9">
    <source>
        <dbReference type="EMBL" id="TGU74115.1"/>
    </source>
</evidence>
<reference evidence="9 10" key="1">
    <citation type="submission" date="2019-04" db="EMBL/GenBank/DDBJ databases">
        <title>Geobacter oryzae sp. nov., ferric-reducing bacteria isolated from paddy soil.</title>
        <authorList>
            <person name="Xu Z."/>
            <person name="Masuda Y."/>
            <person name="Itoh H."/>
            <person name="Senoo K."/>
        </authorList>
    </citation>
    <scope>NUCLEOTIDE SEQUENCE [LARGE SCALE GENOMIC DNA]</scope>
    <source>
        <strain evidence="9 10">Red111</strain>
    </source>
</reference>
<protein>
    <submittedName>
        <fullName evidence="9">HAMP domain-containing protein</fullName>
    </submittedName>
</protein>
<dbReference type="Proteomes" id="UP000306416">
    <property type="component" value="Unassembled WGS sequence"/>
</dbReference>
<comment type="subcellular location">
    <subcellularLocation>
        <location evidence="1">Membrane</location>
    </subcellularLocation>
</comment>
<keyword evidence="5" id="KW-1133">Transmembrane helix</keyword>
<feature type="transmembrane region" description="Helical" evidence="5">
    <location>
        <begin position="12"/>
        <end position="30"/>
    </location>
</feature>
<evidence type="ECO:0000256" key="5">
    <source>
        <dbReference type="SAM" id="Phobius"/>
    </source>
</evidence>
<evidence type="ECO:0000313" key="10">
    <source>
        <dbReference type="Proteomes" id="UP000306416"/>
    </source>
</evidence>
<accession>A0A4S1CK85</accession>
<dbReference type="PROSITE" id="PS50111">
    <property type="entry name" value="CHEMOTAXIS_TRANSDUC_2"/>
    <property type="match status" value="1"/>
</dbReference>
<comment type="similarity">
    <text evidence="3">Belongs to the methyl-accepting chemotaxis (MCP) protein family.</text>
</comment>
<sequence>MLKNLKIRTKLSLMIAVPVLGMVLFSLWNAKKDYALLQGLVQTQKLTALAVQVGELSHQIQKERGYTSGFLNAKGTKFKEELAGQRAKVDKAIEDVTAFQKKNEDSVKLVKPSLDTAAAAIDKLKATRSGIDTLQVTGAQAYTFYTGLINSYMDVVAAVATTSGKREVMRQATAYYSFVKAKEETGKERATLNAVLAADALDQDRLQRTMTILAAQQDYLDLFRKFASPEAISAFDEKAKTPVFAKVEEIRGAVLSKGISGHFGIPAETWFPAITEKIDTMKEVEDVLTKEILATAGGLAHSAKVTLVLSLVLAALASLGTCLLGFIITAGITRPLSRMLGMLKDIAEGEGDLTKRLEVGRKDELGEVSTWFNRFIENVHGIVAQLSSNTMQLSTSCQQLSATAVQIATAAEEVASQSGAVATASEEMSATSNDISANCSQAAESSNRASDTARGGAEVVQQTLIGMQKIAERVQESARTVQNLGTRSDEIGAIVGTIEDIADQTNLLALNAAIEAARAGEQGRGFAVVADEVRALAERTTRATKEIGTMIRAIQGDTNGAVTSMKLGVQEVEGGMESSRRSGEALDQILNAIGELTTQIHQIATAAEEQTAVTGEITANIGTITGVVSETANGAHETAREATQMSTLASELQQIVGRFKLA</sequence>
<organism evidence="9 10">
    <name type="scientific">Geomonas terrae</name>
    <dbReference type="NCBI Taxonomy" id="2562681"/>
    <lineage>
        <taxon>Bacteria</taxon>
        <taxon>Pseudomonadati</taxon>
        <taxon>Thermodesulfobacteriota</taxon>
        <taxon>Desulfuromonadia</taxon>
        <taxon>Geobacterales</taxon>
        <taxon>Geobacteraceae</taxon>
        <taxon>Geomonas</taxon>
    </lineage>
</organism>
<keyword evidence="10" id="KW-1185">Reference proteome</keyword>
<dbReference type="PROSITE" id="PS50885">
    <property type="entry name" value="HAMP"/>
    <property type="match status" value="1"/>
</dbReference>
<dbReference type="InterPro" id="IPR013587">
    <property type="entry name" value="Nitrate/nitrite_sensing"/>
</dbReference>
<keyword evidence="2 4" id="KW-0807">Transducer</keyword>
<feature type="transmembrane region" description="Helical" evidence="5">
    <location>
        <begin position="307"/>
        <end position="332"/>
    </location>
</feature>
<dbReference type="CDD" id="cd11386">
    <property type="entry name" value="MCP_signal"/>
    <property type="match status" value="1"/>
</dbReference>
<feature type="domain" description="NIT" evidence="8">
    <location>
        <begin position="51"/>
        <end position="299"/>
    </location>
</feature>
<dbReference type="InterPro" id="IPR004089">
    <property type="entry name" value="MCPsignal_dom"/>
</dbReference>
<dbReference type="GO" id="GO:0007165">
    <property type="term" value="P:signal transduction"/>
    <property type="evidence" value="ECO:0007669"/>
    <property type="project" value="UniProtKB-KW"/>
</dbReference>
<dbReference type="SMART" id="SM00304">
    <property type="entry name" value="HAMP"/>
    <property type="match status" value="2"/>
</dbReference>
<dbReference type="EMBL" id="SRSC01000001">
    <property type="protein sequence ID" value="TGU74115.1"/>
    <property type="molecule type" value="Genomic_DNA"/>
</dbReference>